<protein>
    <submittedName>
        <fullName evidence="5">Outer membrane porin, OprD family</fullName>
    </submittedName>
</protein>
<keyword evidence="2" id="KW-0813">Transport</keyword>
<dbReference type="GO" id="GO:0016020">
    <property type="term" value="C:membrane"/>
    <property type="evidence" value="ECO:0007669"/>
    <property type="project" value="InterPro"/>
</dbReference>
<dbReference type="Proteomes" id="UP000199636">
    <property type="component" value="Unassembled WGS sequence"/>
</dbReference>
<sequence>MINKRISLLALGILAASSQAMADGQADAKGFVEDSHLDLFFRNGYMYRDYKQGKQDKSEWGQAASATFTSGFTQGTVGFGVDTFGLYALNLDKNGDRAGAPGIDFFKKDGNGNPAEDLSRLGGALKARFSNTVIKYGDQMPSLPVLSYDNSRLLPESYTGTLITSKEIQGLELNVGRFTEEVQKSATGHDSGGLKRIDVYGGSYKFTDNFSGALYASDNKDVARKEYMNLNYVLPLQDKQSLTFDFNGYKTKLNKDWADDNNGGNRDNTIWSLAATYAFGPHSVMLAHQRNTGDTGYLYGGYQSGHWIGDGGTTIWLANSYWSDFNGEDERSWQASYALDFSEYGVPGLTYQVAYVYGDNIKTEETGNGHEREIFNQLKYVVQSGPAKNLSFKLRGSWLRVSSDARSYNSEGNEFRAFVEYPLNVF</sequence>
<keyword evidence="3 4" id="KW-0732">Signal</keyword>
<dbReference type="AlphaFoldDB" id="A0A1G8L0G6"/>
<evidence type="ECO:0000256" key="1">
    <source>
        <dbReference type="ARBA" id="ARBA00009075"/>
    </source>
</evidence>
<comment type="similarity">
    <text evidence="1">Belongs to the outer membrane porin (Opr) (TC 1.B.25) family.</text>
</comment>
<feature type="chain" id="PRO_5011626686" evidence="4">
    <location>
        <begin position="23"/>
        <end position="426"/>
    </location>
</feature>
<dbReference type="Gene3D" id="2.40.160.10">
    <property type="entry name" value="Porin"/>
    <property type="match status" value="1"/>
</dbReference>
<keyword evidence="6" id="KW-1185">Reference proteome</keyword>
<dbReference type="PANTHER" id="PTHR34596:SF2">
    <property type="entry name" value="CHITOPORIN"/>
    <property type="match status" value="1"/>
</dbReference>
<reference evidence="6" key="1">
    <citation type="submission" date="2016-10" db="EMBL/GenBank/DDBJ databases">
        <authorList>
            <person name="Varghese N."/>
            <person name="Submissions S."/>
        </authorList>
    </citation>
    <scope>NUCLEOTIDE SEQUENCE [LARGE SCALE GENOMIC DNA]</scope>
    <source>
        <strain evidence="6">CCM 7469</strain>
    </source>
</reference>
<dbReference type="InterPro" id="IPR023614">
    <property type="entry name" value="Porin_dom_sf"/>
</dbReference>
<dbReference type="OrthoDB" id="6759120at2"/>
<gene>
    <name evidence="5" type="ORF">SAMN05216272_11070</name>
</gene>
<dbReference type="InterPro" id="IPR005318">
    <property type="entry name" value="OM_porin_bac"/>
</dbReference>
<evidence type="ECO:0000256" key="2">
    <source>
        <dbReference type="ARBA" id="ARBA00022448"/>
    </source>
</evidence>
<evidence type="ECO:0000256" key="3">
    <source>
        <dbReference type="ARBA" id="ARBA00022729"/>
    </source>
</evidence>
<dbReference type="RefSeq" id="WP_090266202.1">
    <property type="nucleotide sequence ID" value="NZ_FNDS01000010.1"/>
</dbReference>
<dbReference type="GO" id="GO:0015288">
    <property type="term" value="F:porin activity"/>
    <property type="evidence" value="ECO:0007669"/>
    <property type="project" value="TreeGrafter"/>
</dbReference>
<dbReference type="Pfam" id="PF03573">
    <property type="entry name" value="OprD"/>
    <property type="match status" value="1"/>
</dbReference>
<proteinExistence type="inferred from homology"/>
<dbReference type="EMBL" id="FNDS01000010">
    <property type="protein sequence ID" value="SDI49087.1"/>
    <property type="molecule type" value="Genomic_DNA"/>
</dbReference>
<accession>A0A1G8L0G6</accession>
<evidence type="ECO:0000313" key="5">
    <source>
        <dbReference type="EMBL" id="SDI49087.1"/>
    </source>
</evidence>
<feature type="signal peptide" evidence="4">
    <location>
        <begin position="1"/>
        <end position="22"/>
    </location>
</feature>
<name>A0A1G8L0G6_9PSED</name>
<evidence type="ECO:0000256" key="4">
    <source>
        <dbReference type="SAM" id="SignalP"/>
    </source>
</evidence>
<organism evidence="5 6">
    <name type="scientific">Pseudomonas panipatensis</name>
    <dbReference type="NCBI Taxonomy" id="428992"/>
    <lineage>
        <taxon>Bacteria</taxon>
        <taxon>Pseudomonadati</taxon>
        <taxon>Pseudomonadota</taxon>
        <taxon>Gammaproteobacteria</taxon>
        <taxon>Pseudomonadales</taxon>
        <taxon>Pseudomonadaceae</taxon>
        <taxon>Pseudomonas</taxon>
    </lineage>
</organism>
<evidence type="ECO:0000313" key="6">
    <source>
        <dbReference type="Proteomes" id="UP000199636"/>
    </source>
</evidence>
<dbReference type="PANTHER" id="PTHR34596">
    <property type="entry name" value="CHITOPORIN"/>
    <property type="match status" value="1"/>
</dbReference>
<dbReference type="STRING" id="428992.SAMN05216272_11070"/>